<evidence type="ECO:0000256" key="1">
    <source>
        <dbReference type="SAM" id="Phobius"/>
    </source>
</evidence>
<reference evidence="2" key="2">
    <citation type="journal article" date="2015" name="Fish Shellfish Immunol.">
        <title>Early steps in the European eel (Anguilla anguilla)-Vibrio vulnificus interaction in the gills: Role of the RtxA13 toxin.</title>
        <authorList>
            <person name="Callol A."/>
            <person name="Pajuelo D."/>
            <person name="Ebbesson L."/>
            <person name="Teles M."/>
            <person name="MacKenzie S."/>
            <person name="Amaro C."/>
        </authorList>
    </citation>
    <scope>NUCLEOTIDE SEQUENCE</scope>
</reference>
<reference evidence="2" key="1">
    <citation type="submission" date="2014-11" db="EMBL/GenBank/DDBJ databases">
        <authorList>
            <person name="Amaro Gonzalez C."/>
        </authorList>
    </citation>
    <scope>NUCLEOTIDE SEQUENCE</scope>
</reference>
<name>A0A0E9RC97_ANGAN</name>
<organism evidence="2">
    <name type="scientific">Anguilla anguilla</name>
    <name type="common">European freshwater eel</name>
    <name type="synonym">Muraena anguilla</name>
    <dbReference type="NCBI Taxonomy" id="7936"/>
    <lineage>
        <taxon>Eukaryota</taxon>
        <taxon>Metazoa</taxon>
        <taxon>Chordata</taxon>
        <taxon>Craniata</taxon>
        <taxon>Vertebrata</taxon>
        <taxon>Euteleostomi</taxon>
        <taxon>Actinopterygii</taxon>
        <taxon>Neopterygii</taxon>
        <taxon>Teleostei</taxon>
        <taxon>Anguilliformes</taxon>
        <taxon>Anguillidae</taxon>
        <taxon>Anguilla</taxon>
    </lineage>
</organism>
<sequence>MAQGSQLIILLVSVVRLCYVWNILK</sequence>
<keyword evidence="1" id="KW-0472">Membrane</keyword>
<accession>A0A0E9RC97</accession>
<dbReference type="AlphaFoldDB" id="A0A0E9RC97"/>
<proteinExistence type="predicted"/>
<dbReference type="EMBL" id="GBXM01082614">
    <property type="protein sequence ID" value="JAH25963.1"/>
    <property type="molecule type" value="Transcribed_RNA"/>
</dbReference>
<feature type="transmembrane region" description="Helical" evidence="1">
    <location>
        <begin position="6"/>
        <end position="24"/>
    </location>
</feature>
<keyword evidence="1" id="KW-1133">Transmembrane helix</keyword>
<protein>
    <submittedName>
        <fullName evidence="2">Uncharacterized protein</fullName>
    </submittedName>
</protein>
<keyword evidence="1" id="KW-0812">Transmembrane</keyword>
<evidence type="ECO:0000313" key="2">
    <source>
        <dbReference type="EMBL" id="JAH25963.1"/>
    </source>
</evidence>